<evidence type="ECO:0000256" key="4">
    <source>
        <dbReference type="ARBA" id="ARBA00016902"/>
    </source>
</evidence>
<keyword evidence="5 12" id="KW-0132">Cell division</keyword>
<evidence type="ECO:0000256" key="13">
    <source>
        <dbReference type="PROSITE-ProRule" id="PRU00277"/>
    </source>
</evidence>
<dbReference type="RefSeq" id="WP_094254597.1">
    <property type="nucleotide sequence ID" value="NZ_NNCE01000003.1"/>
</dbReference>
<evidence type="ECO:0000256" key="7">
    <source>
        <dbReference type="ARBA" id="ARBA00023186"/>
    </source>
</evidence>
<comment type="caution">
    <text evidence="17">The sequence shown here is derived from an EMBL/GenBank/DDBJ whole genome shotgun (WGS) entry which is preliminary data.</text>
</comment>
<evidence type="ECO:0000256" key="6">
    <source>
        <dbReference type="ARBA" id="ARBA00023110"/>
    </source>
</evidence>
<evidence type="ECO:0000313" key="18">
    <source>
        <dbReference type="Proteomes" id="UP000295518"/>
    </source>
</evidence>
<dbReference type="Gene3D" id="3.30.70.1050">
    <property type="entry name" value="Trigger factor ribosome-binding domain"/>
    <property type="match status" value="1"/>
</dbReference>
<keyword evidence="8 12" id="KW-0413">Isomerase</keyword>
<dbReference type="FunFam" id="3.10.50.40:FF:000001">
    <property type="entry name" value="Trigger factor"/>
    <property type="match status" value="1"/>
</dbReference>
<accession>A0A4R6IEF3</accession>
<dbReference type="GO" id="GO:0051301">
    <property type="term" value="P:cell division"/>
    <property type="evidence" value="ECO:0007669"/>
    <property type="project" value="UniProtKB-KW"/>
</dbReference>
<evidence type="ECO:0000256" key="12">
    <source>
        <dbReference type="HAMAP-Rule" id="MF_00303"/>
    </source>
</evidence>
<evidence type="ECO:0000256" key="1">
    <source>
        <dbReference type="ARBA" id="ARBA00000971"/>
    </source>
</evidence>
<evidence type="ECO:0000256" key="2">
    <source>
        <dbReference type="ARBA" id="ARBA00005464"/>
    </source>
</evidence>
<dbReference type="SUPFAM" id="SSF109998">
    <property type="entry name" value="Triger factor/SurA peptide-binding domain-like"/>
    <property type="match status" value="1"/>
</dbReference>
<dbReference type="InterPro" id="IPR005215">
    <property type="entry name" value="Trig_fac"/>
</dbReference>
<dbReference type="Pfam" id="PF05697">
    <property type="entry name" value="Trigger_N"/>
    <property type="match status" value="1"/>
</dbReference>
<evidence type="ECO:0000256" key="14">
    <source>
        <dbReference type="RuleBase" id="RU003914"/>
    </source>
</evidence>
<dbReference type="InterPro" id="IPR008881">
    <property type="entry name" value="Trigger_fac_ribosome-bd_bac"/>
</dbReference>
<dbReference type="InterPro" id="IPR036611">
    <property type="entry name" value="Trigger_fac_ribosome-bd_sf"/>
</dbReference>
<dbReference type="GO" id="GO:0003755">
    <property type="term" value="F:peptidyl-prolyl cis-trans isomerase activity"/>
    <property type="evidence" value="ECO:0007669"/>
    <property type="project" value="UniProtKB-UniRule"/>
</dbReference>
<comment type="catalytic activity">
    <reaction evidence="1 12 13">
        <text>[protein]-peptidylproline (omega=180) = [protein]-peptidylproline (omega=0)</text>
        <dbReference type="Rhea" id="RHEA:16237"/>
        <dbReference type="Rhea" id="RHEA-COMP:10747"/>
        <dbReference type="Rhea" id="RHEA-COMP:10748"/>
        <dbReference type="ChEBI" id="CHEBI:83833"/>
        <dbReference type="ChEBI" id="CHEBI:83834"/>
        <dbReference type="EC" id="5.2.1.8"/>
    </reaction>
</comment>
<evidence type="ECO:0000256" key="5">
    <source>
        <dbReference type="ARBA" id="ARBA00022618"/>
    </source>
</evidence>
<dbReference type="InterPro" id="IPR008880">
    <property type="entry name" value="Trigger_fac_C"/>
</dbReference>
<dbReference type="GO" id="GO:0015031">
    <property type="term" value="P:protein transport"/>
    <property type="evidence" value="ECO:0007669"/>
    <property type="project" value="UniProtKB-UniRule"/>
</dbReference>
<evidence type="ECO:0000313" key="17">
    <source>
        <dbReference type="EMBL" id="TDO20354.1"/>
    </source>
</evidence>
<comment type="subcellular location">
    <subcellularLocation>
        <location evidence="12">Cytoplasm</location>
    </subcellularLocation>
    <text evidence="12">About half TF is bound to the ribosome near the polypeptide exit tunnel while the other half is free in the cytoplasm.</text>
</comment>
<dbReference type="Pfam" id="PF00254">
    <property type="entry name" value="FKBP_C"/>
    <property type="match status" value="1"/>
</dbReference>
<dbReference type="NCBIfam" id="TIGR00115">
    <property type="entry name" value="tig"/>
    <property type="match status" value="1"/>
</dbReference>
<dbReference type="Gene3D" id="3.10.50.40">
    <property type="match status" value="1"/>
</dbReference>
<dbReference type="EMBL" id="SNWN01000011">
    <property type="protein sequence ID" value="TDO20354.1"/>
    <property type="molecule type" value="Genomic_DNA"/>
</dbReference>
<keyword evidence="18" id="KW-1185">Reference proteome</keyword>
<keyword evidence="7 12" id="KW-0143">Chaperone</keyword>
<feature type="region of interest" description="Disordered" evidence="15">
    <location>
        <begin position="455"/>
        <end position="483"/>
    </location>
</feature>
<dbReference type="GO" id="GO:0005737">
    <property type="term" value="C:cytoplasm"/>
    <property type="evidence" value="ECO:0007669"/>
    <property type="project" value="UniProtKB-SubCell"/>
</dbReference>
<sequence>MANRSFDKVNSEIKVEIQVPSESWAEAQKKAFNKLATNLKIKGMRQSKLTEAKKKVASKMISSQSIWQEALSQKFLQVYLQEALKEIKDTDQVIDHPTFDVSKISDSELTISFSFPTYPEMKKFEYKKLGVKFGSIKPTQKDIDEEIKTIVKRHSKLVESNEKAEKGDDMTFDFTGFIDGKEFEGGAAEDHSLIIGGGTFIPGFEDQLVGLKKGDKSEVKVTFPKDYYVDEYKAKDAVFKIVVKAVKKREKTELTKEFIEKLGIENVSTVEQLTKYVKEKLDVELIERSKAEFKTAIIKAIDEKSEIVYPRVLVLKEMKKINEKFEETLKQQGITRPEYLEFTKMDEEKLAEQIKAEATKSLTEQMIMIEVSRLEKINAEEKDYESFYIRLASQYGMPLKSVKDALPKAQMQVSIVNEMIINKLIELNDEKAFAEISKIEAKRLEEDKAKLLASEKATAEKEINNSSKADKQPAAKKETKTKK</sequence>
<organism evidence="17 18">
    <name type="scientific">Mycoplasma testudineum</name>
    <dbReference type="NCBI Taxonomy" id="244584"/>
    <lineage>
        <taxon>Bacteria</taxon>
        <taxon>Bacillati</taxon>
        <taxon>Mycoplasmatota</taxon>
        <taxon>Mollicutes</taxon>
        <taxon>Mycoplasmataceae</taxon>
        <taxon>Mycoplasma</taxon>
    </lineage>
</organism>
<dbReference type="SUPFAM" id="SSF54534">
    <property type="entry name" value="FKBP-like"/>
    <property type="match status" value="1"/>
</dbReference>
<evidence type="ECO:0000256" key="10">
    <source>
        <dbReference type="ARBA" id="ARBA00024849"/>
    </source>
</evidence>
<evidence type="ECO:0000256" key="8">
    <source>
        <dbReference type="ARBA" id="ARBA00023235"/>
    </source>
</evidence>
<dbReference type="Proteomes" id="UP000295518">
    <property type="component" value="Unassembled WGS sequence"/>
</dbReference>
<dbReference type="Pfam" id="PF05698">
    <property type="entry name" value="Trigger_C"/>
    <property type="match status" value="1"/>
</dbReference>
<dbReference type="SUPFAM" id="SSF102735">
    <property type="entry name" value="Trigger factor ribosome-binding domain"/>
    <property type="match status" value="1"/>
</dbReference>
<comment type="domain">
    <text evidence="12">Consists of 3 domains; the N-terminus binds the ribosome, the middle domain has PPIase activity, while the C-terminus has intrinsic chaperone activity on its own.</text>
</comment>
<protein>
    <recommendedName>
        <fullName evidence="4 12">Trigger factor</fullName>
        <shortName evidence="12">TF</shortName>
        <ecNumber evidence="3 12">5.2.1.8</ecNumber>
    </recommendedName>
    <alternativeName>
        <fullName evidence="11 12">PPIase</fullName>
    </alternativeName>
</protein>
<evidence type="ECO:0000256" key="9">
    <source>
        <dbReference type="ARBA" id="ARBA00023306"/>
    </source>
</evidence>
<keyword evidence="6 12" id="KW-0697">Rotamase</keyword>
<dbReference type="PROSITE" id="PS50059">
    <property type="entry name" value="FKBP_PPIASE"/>
    <property type="match status" value="1"/>
</dbReference>
<dbReference type="GO" id="GO:0006457">
    <property type="term" value="P:protein folding"/>
    <property type="evidence" value="ECO:0007669"/>
    <property type="project" value="UniProtKB-UniRule"/>
</dbReference>
<evidence type="ECO:0000259" key="16">
    <source>
        <dbReference type="PROSITE" id="PS50059"/>
    </source>
</evidence>
<dbReference type="PIRSF" id="PIRSF003095">
    <property type="entry name" value="Trigger_factor"/>
    <property type="match status" value="1"/>
</dbReference>
<comment type="similarity">
    <text evidence="2 12 14">Belongs to the FKBP-type PPIase family. Tig subfamily.</text>
</comment>
<feature type="compositionally biased region" description="Basic and acidic residues" evidence="15">
    <location>
        <begin position="457"/>
        <end position="483"/>
    </location>
</feature>
<gene>
    <name evidence="12" type="primary">tig</name>
    <name evidence="17" type="ORF">EI74_0431</name>
</gene>
<dbReference type="AlphaFoldDB" id="A0A4R6IEF3"/>
<comment type="function">
    <text evidence="10 12">Involved in protein export. Acts as a chaperone by maintaining the newly synthesized protein in an open conformation. Functions as a peptidyl-prolyl cis-trans isomerase.</text>
</comment>
<evidence type="ECO:0000256" key="15">
    <source>
        <dbReference type="SAM" id="MobiDB-lite"/>
    </source>
</evidence>
<dbReference type="InterPro" id="IPR001179">
    <property type="entry name" value="PPIase_FKBP_dom"/>
</dbReference>
<reference evidence="17 18" key="1">
    <citation type="submission" date="2019-03" db="EMBL/GenBank/DDBJ databases">
        <title>Genomic Encyclopedia of Archaeal and Bacterial Type Strains, Phase II (KMG-II): from individual species to whole genera.</title>
        <authorList>
            <person name="Goeker M."/>
        </authorList>
    </citation>
    <scope>NUCLEOTIDE SEQUENCE [LARGE SCALE GENOMIC DNA]</scope>
    <source>
        <strain evidence="17 18">ATCC 700618</strain>
    </source>
</reference>
<dbReference type="InterPro" id="IPR037041">
    <property type="entry name" value="Trigger_fac_C_sf"/>
</dbReference>
<dbReference type="HAMAP" id="MF_00303">
    <property type="entry name" value="Trigger_factor_Tig"/>
    <property type="match status" value="1"/>
</dbReference>
<dbReference type="Gene3D" id="1.10.3120.10">
    <property type="entry name" value="Trigger factor, C-terminal domain"/>
    <property type="match status" value="1"/>
</dbReference>
<evidence type="ECO:0000256" key="11">
    <source>
        <dbReference type="ARBA" id="ARBA00029986"/>
    </source>
</evidence>
<proteinExistence type="inferred from homology"/>
<dbReference type="EC" id="5.2.1.8" evidence="3 12"/>
<keyword evidence="12" id="KW-0963">Cytoplasm</keyword>
<dbReference type="InterPro" id="IPR046357">
    <property type="entry name" value="PPIase_dom_sf"/>
</dbReference>
<dbReference type="OrthoDB" id="9767721at2"/>
<evidence type="ECO:0000256" key="3">
    <source>
        <dbReference type="ARBA" id="ARBA00013194"/>
    </source>
</evidence>
<dbReference type="InterPro" id="IPR027304">
    <property type="entry name" value="Trigger_fact/SurA_dom_sf"/>
</dbReference>
<keyword evidence="9 12" id="KW-0131">Cell cycle</keyword>
<name>A0A4R6IEF3_9MOLU</name>
<feature type="domain" description="PPIase FKBP-type" evidence="16">
    <location>
        <begin position="167"/>
        <end position="227"/>
    </location>
</feature>